<comment type="caution">
    <text evidence="1">The sequence shown here is derived from an EMBL/GenBank/DDBJ whole genome shotgun (WGS) entry which is preliminary data.</text>
</comment>
<gene>
    <name evidence="1" type="ORF">F4820DRAFT_204096</name>
</gene>
<dbReference type="Proteomes" id="UP001497700">
    <property type="component" value="Unassembled WGS sequence"/>
</dbReference>
<evidence type="ECO:0000313" key="2">
    <source>
        <dbReference type="Proteomes" id="UP001497700"/>
    </source>
</evidence>
<accession>A0ACB9Z7I6</accession>
<evidence type="ECO:0000313" key="1">
    <source>
        <dbReference type="EMBL" id="KAI4867481.1"/>
    </source>
</evidence>
<reference evidence="1 2" key="1">
    <citation type="journal article" date="2022" name="New Phytol.">
        <title>Ecological generalism drives hyperdiversity of secondary metabolite gene clusters in xylarialean endophytes.</title>
        <authorList>
            <person name="Franco M.E.E."/>
            <person name="Wisecaver J.H."/>
            <person name="Arnold A.E."/>
            <person name="Ju Y.M."/>
            <person name="Slot J.C."/>
            <person name="Ahrendt S."/>
            <person name="Moore L.P."/>
            <person name="Eastman K.E."/>
            <person name="Scott K."/>
            <person name="Konkel Z."/>
            <person name="Mondo S.J."/>
            <person name="Kuo A."/>
            <person name="Hayes R.D."/>
            <person name="Haridas S."/>
            <person name="Andreopoulos B."/>
            <person name="Riley R."/>
            <person name="LaButti K."/>
            <person name="Pangilinan J."/>
            <person name="Lipzen A."/>
            <person name="Amirebrahimi M."/>
            <person name="Yan J."/>
            <person name="Adam C."/>
            <person name="Keymanesh K."/>
            <person name="Ng V."/>
            <person name="Louie K."/>
            <person name="Northen T."/>
            <person name="Drula E."/>
            <person name="Henrissat B."/>
            <person name="Hsieh H.M."/>
            <person name="Youens-Clark K."/>
            <person name="Lutzoni F."/>
            <person name="Miadlikowska J."/>
            <person name="Eastwood D.C."/>
            <person name="Hamelin R.C."/>
            <person name="Grigoriev I.V."/>
            <person name="U'Ren J.M."/>
        </authorList>
    </citation>
    <scope>NUCLEOTIDE SEQUENCE [LARGE SCALE GENOMIC DNA]</scope>
    <source>
        <strain evidence="1 2">CBS 119005</strain>
    </source>
</reference>
<proteinExistence type="predicted"/>
<name>A0ACB9Z7I6_9PEZI</name>
<organism evidence="1 2">
    <name type="scientific">Hypoxylon rubiginosum</name>
    <dbReference type="NCBI Taxonomy" id="110542"/>
    <lineage>
        <taxon>Eukaryota</taxon>
        <taxon>Fungi</taxon>
        <taxon>Dikarya</taxon>
        <taxon>Ascomycota</taxon>
        <taxon>Pezizomycotina</taxon>
        <taxon>Sordariomycetes</taxon>
        <taxon>Xylariomycetidae</taxon>
        <taxon>Xylariales</taxon>
        <taxon>Hypoxylaceae</taxon>
        <taxon>Hypoxylon</taxon>
    </lineage>
</organism>
<keyword evidence="2" id="KW-1185">Reference proteome</keyword>
<protein>
    <submittedName>
        <fullName evidence="1">Uncharacterized protein</fullName>
    </submittedName>
</protein>
<dbReference type="EMBL" id="MU393447">
    <property type="protein sequence ID" value="KAI4867481.1"/>
    <property type="molecule type" value="Genomic_DNA"/>
</dbReference>
<sequence>MAAFPAGSDFTYWWPRDVGAMRAWQAGRVRGWLADPRTRPFKVVDETPGAGGRMVAFAKWDPPRSFKGLDAGFVAYDEDGKVVEHPPEGEGEEGGEVQPEVKAGQGLGAPEGANVEMYEDLFTTMERMREKWRVDDKLLLHIIAADPAYHGRGIGAALIRCVLDVADAEGIPTYLEALPLAVPLYRRLGFVDVDRAVFDLAKAGMEGATAVLTIMVREPGAGTAL</sequence>